<dbReference type="Proteomes" id="UP000005239">
    <property type="component" value="Unassembled WGS sequence"/>
</dbReference>
<sequence>MSSPSISPLNLSSLPSDIIRLITGMNLESAPTIRMISPRWNALVLEVLNNRKVLPVLNYFRWTTNVTQCNPSVTIDPRYAEYFGVSRWDQFDETFDKNKRVKFSNGFSRFGRIPVLKTRLTRLFKRCSSVAMLSIEAAQLPFLKNSMGDAPVHDLIILNICEFDKTFGACMLDFVYAHSVRSLSLAFNGITSSEWTKTKLVLVRFFKALVRSCISVCLCIGNSEDESEMNSFDLQNHWYSRIRSVIGNKFYIRISPLNVGIIIKIDTR</sequence>
<reference evidence="1" key="2">
    <citation type="submission" date="2022-06" db="UniProtKB">
        <authorList>
            <consortium name="EnsemblMetazoa"/>
        </authorList>
    </citation>
    <scope>IDENTIFICATION</scope>
    <source>
        <strain evidence="1">PS312</strain>
    </source>
</reference>
<dbReference type="AlphaFoldDB" id="A0A2A6C0U0"/>
<accession>A0A8R1YZ53</accession>
<protein>
    <submittedName>
        <fullName evidence="1">Uncharacterized protein</fullName>
    </submittedName>
</protein>
<keyword evidence="2" id="KW-1185">Reference proteome</keyword>
<gene>
    <name evidence="1" type="primary">WBGene00280384</name>
</gene>
<dbReference type="EnsemblMetazoa" id="PPA42015.1">
    <property type="protein sequence ID" value="PPA42015.1"/>
    <property type="gene ID" value="WBGene00280384"/>
</dbReference>
<evidence type="ECO:0000313" key="1">
    <source>
        <dbReference type="EnsemblMetazoa" id="PPA42015.1"/>
    </source>
</evidence>
<reference evidence="2" key="1">
    <citation type="journal article" date="2008" name="Nat. Genet.">
        <title>The Pristionchus pacificus genome provides a unique perspective on nematode lifestyle and parasitism.</title>
        <authorList>
            <person name="Dieterich C."/>
            <person name="Clifton S.W."/>
            <person name="Schuster L.N."/>
            <person name="Chinwalla A."/>
            <person name="Delehaunty K."/>
            <person name="Dinkelacker I."/>
            <person name="Fulton L."/>
            <person name="Fulton R."/>
            <person name="Godfrey J."/>
            <person name="Minx P."/>
            <person name="Mitreva M."/>
            <person name="Roeseler W."/>
            <person name="Tian H."/>
            <person name="Witte H."/>
            <person name="Yang S.P."/>
            <person name="Wilson R.K."/>
            <person name="Sommer R.J."/>
        </authorList>
    </citation>
    <scope>NUCLEOTIDE SEQUENCE [LARGE SCALE GENOMIC DNA]</scope>
    <source>
        <strain evidence="2">PS312</strain>
    </source>
</reference>
<evidence type="ECO:0000313" key="2">
    <source>
        <dbReference type="Proteomes" id="UP000005239"/>
    </source>
</evidence>
<name>A0A2A6C0U0_PRIPA</name>
<proteinExistence type="predicted"/>
<organism evidence="1 2">
    <name type="scientific">Pristionchus pacificus</name>
    <name type="common">Parasitic nematode worm</name>
    <dbReference type="NCBI Taxonomy" id="54126"/>
    <lineage>
        <taxon>Eukaryota</taxon>
        <taxon>Metazoa</taxon>
        <taxon>Ecdysozoa</taxon>
        <taxon>Nematoda</taxon>
        <taxon>Chromadorea</taxon>
        <taxon>Rhabditida</taxon>
        <taxon>Rhabditina</taxon>
        <taxon>Diplogasteromorpha</taxon>
        <taxon>Diplogasteroidea</taxon>
        <taxon>Neodiplogasteridae</taxon>
        <taxon>Pristionchus</taxon>
    </lineage>
</organism>
<accession>A0A2A6C0U0</accession>